<name>A0ABP7CPU1_9MICC</name>
<dbReference type="SUPFAM" id="SSF46785">
    <property type="entry name" value="Winged helix' DNA-binding domain"/>
    <property type="match status" value="1"/>
</dbReference>
<dbReference type="InterPro" id="IPR051081">
    <property type="entry name" value="HTH_MetalResp_TranReg"/>
</dbReference>
<gene>
    <name evidence="5" type="ORF">GCM10023081_31780</name>
</gene>
<proteinExistence type="predicted"/>
<dbReference type="InterPro" id="IPR036388">
    <property type="entry name" value="WH-like_DNA-bd_sf"/>
</dbReference>
<keyword evidence="6" id="KW-1185">Reference proteome</keyword>
<dbReference type="CDD" id="cd00090">
    <property type="entry name" value="HTH_ARSR"/>
    <property type="match status" value="1"/>
</dbReference>
<sequence>MSTSPAPRMLDVTALKALGHPLRVQLLDLLASYGEQTASGLAARLGESSGSTSYHLRQLAKHGLVEEVEGHGSKRERWWRRPAGGFQVSMEAAEHNPAARILVHSVARQIEQRRAAALADFLDHGMEALPEEWLDSSVLNTINLQLDAQQLQDISVRTMEFLTKIADEYRGAGGADARPIQLHFNAFPLIDPAAGPTPDSER</sequence>
<dbReference type="Pfam" id="PF12840">
    <property type="entry name" value="HTH_20"/>
    <property type="match status" value="1"/>
</dbReference>
<evidence type="ECO:0000313" key="6">
    <source>
        <dbReference type="Proteomes" id="UP001500752"/>
    </source>
</evidence>
<dbReference type="PANTHER" id="PTHR33154">
    <property type="entry name" value="TRANSCRIPTIONAL REGULATOR, ARSR FAMILY"/>
    <property type="match status" value="1"/>
</dbReference>
<keyword evidence="3" id="KW-0804">Transcription</keyword>
<evidence type="ECO:0000259" key="4">
    <source>
        <dbReference type="SMART" id="SM00418"/>
    </source>
</evidence>
<evidence type="ECO:0000256" key="3">
    <source>
        <dbReference type="ARBA" id="ARBA00023163"/>
    </source>
</evidence>
<dbReference type="EMBL" id="BAABEO010000020">
    <property type="protein sequence ID" value="GAA3691927.1"/>
    <property type="molecule type" value="Genomic_DNA"/>
</dbReference>
<dbReference type="PANTHER" id="PTHR33154:SF15">
    <property type="entry name" value="REGULATORY PROTEIN ARSR"/>
    <property type="match status" value="1"/>
</dbReference>
<protein>
    <submittedName>
        <fullName evidence="5">Helix-turn-helix domain-containing protein</fullName>
    </submittedName>
</protein>
<evidence type="ECO:0000256" key="2">
    <source>
        <dbReference type="ARBA" id="ARBA00023125"/>
    </source>
</evidence>
<keyword evidence="2" id="KW-0238">DNA-binding</keyword>
<dbReference type="SMART" id="SM00418">
    <property type="entry name" value="HTH_ARSR"/>
    <property type="match status" value="1"/>
</dbReference>
<evidence type="ECO:0000313" key="5">
    <source>
        <dbReference type="EMBL" id="GAA3691927.1"/>
    </source>
</evidence>
<keyword evidence="1" id="KW-0805">Transcription regulation</keyword>
<dbReference type="Proteomes" id="UP001500752">
    <property type="component" value="Unassembled WGS sequence"/>
</dbReference>
<evidence type="ECO:0000256" key="1">
    <source>
        <dbReference type="ARBA" id="ARBA00023015"/>
    </source>
</evidence>
<feature type="domain" description="HTH arsR-type" evidence="4">
    <location>
        <begin position="13"/>
        <end position="123"/>
    </location>
</feature>
<reference evidence="6" key="1">
    <citation type="journal article" date="2019" name="Int. J. Syst. Evol. Microbiol.">
        <title>The Global Catalogue of Microorganisms (GCM) 10K type strain sequencing project: providing services to taxonomists for standard genome sequencing and annotation.</title>
        <authorList>
            <consortium name="The Broad Institute Genomics Platform"/>
            <consortium name="The Broad Institute Genome Sequencing Center for Infectious Disease"/>
            <person name="Wu L."/>
            <person name="Ma J."/>
        </authorList>
    </citation>
    <scope>NUCLEOTIDE SEQUENCE [LARGE SCALE GENOMIC DNA]</scope>
    <source>
        <strain evidence="6">JCM 30742</strain>
    </source>
</reference>
<dbReference type="InterPro" id="IPR036390">
    <property type="entry name" value="WH_DNA-bd_sf"/>
</dbReference>
<dbReference type="Gene3D" id="1.10.10.10">
    <property type="entry name" value="Winged helix-like DNA-binding domain superfamily/Winged helix DNA-binding domain"/>
    <property type="match status" value="1"/>
</dbReference>
<organism evidence="5 6">
    <name type="scientific">Arthrobacter ginkgonis</name>
    <dbReference type="NCBI Taxonomy" id="1630594"/>
    <lineage>
        <taxon>Bacteria</taxon>
        <taxon>Bacillati</taxon>
        <taxon>Actinomycetota</taxon>
        <taxon>Actinomycetes</taxon>
        <taxon>Micrococcales</taxon>
        <taxon>Micrococcaceae</taxon>
        <taxon>Arthrobacter</taxon>
    </lineage>
</organism>
<accession>A0ABP7CPU1</accession>
<dbReference type="InterPro" id="IPR001845">
    <property type="entry name" value="HTH_ArsR_DNA-bd_dom"/>
</dbReference>
<dbReference type="RefSeq" id="WP_345152247.1">
    <property type="nucleotide sequence ID" value="NZ_BAABEO010000020.1"/>
</dbReference>
<comment type="caution">
    <text evidence="5">The sequence shown here is derived from an EMBL/GenBank/DDBJ whole genome shotgun (WGS) entry which is preliminary data.</text>
</comment>
<dbReference type="InterPro" id="IPR011991">
    <property type="entry name" value="ArsR-like_HTH"/>
</dbReference>